<comment type="caution">
    <text evidence="1">The sequence shown here is derived from an EMBL/GenBank/DDBJ whole genome shotgun (WGS) entry which is preliminary data.</text>
</comment>
<dbReference type="InterPro" id="IPR027417">
    <property type="entry name" value="P-loop_NTPase"/>
</dbReference>
<dbReference type="AlphaFoldDB" id="A0A3N2BC82"/>
<protein>
    <submittedName>
        <fullName evidence="1">Adenylate kinase family enzyme</fullName>
    </submittedName>
</protein>
<evidence type="ECO:0000313" key="2">
    <source>
        <dbReference type="Proteomes" id="UP000280668"/>
    </source>
</evidence>
<dbReference type="Proteomes" id="UP000280668">
    <property type="component" value="Unassembled WGS sequence"/>
</dbReference>
<proteinExistence type="predicted"/>
<reference evidence="1 2" key="1">
    <citation type="submission" date="2018-11" db="EMBL/GenBank/DDBJ databases">
        <title>Sequencing the genomes of 1000 actinobacteria strains.</title>
        <authorList>
            <person name="Klenk H.-P."/>
        </authorList>
    </citation>
    <scope>NUCLEOTIDE SEQUENCE [LARGE SCALE GENOMIC DNA]</scope>
    <source>
        <strain evidence="1 2">DSM 11294</strain>
    </source>
</reference>
<evidence type="ECO:0000313" key="1">
    <source>
        <dbReference type="EMBL" id="ROR72866.1"/>
    </source>
</evidence>
<dbReference type="GO" id="GO:0016301">
    <property type="term" value="F:kinase activity"/>
    <property type="evidence" value="ECO:0007669"/>
    <property type="project" value="UniProtKB-KW"/>
</dbReference>
<keyword evidence="2" id="KW-1185">Reference proteome</keyword>
<organism evidence="1 2">
    <name type="scientific">Bogoriella caseilytica</name>
    <dbReference type="NCBI Taxonomy" id="56055"/>
    <lineage>
        <taxon>Bacteria</taxon>
        <taxon>Bacillati</taxon>
        <taxon>Actinomycetota</taxon>
        <taxon>Actinomycetes</taxon>
        <taxon>Micrococcales</taxon>
        <taxon>Bogoriellaceae</taxon>
        <taxon>Bogoriella</taxon>
    </lineage>
</organism>
<dbReference type="SUPFAM" id="SSF52540">
    <property type="entry name" value="P-loop containing nucleoside triphosphate hydrolases"/>
    <property type="match status" value="1"/>
</dbReference>
<sequence>MLGPHDPLPPAASRILIAGTSGSGKTTLAGRLSETLGIPHHEMDNLHWGAGWTTRESFLEDVAAFVATEAWVSEFQYREVRPLTAGRAQVMVWLDYPVRTRMWRVLRRTLRRRFRREPMWDVGLLEPPLWTILRNPDHIVRFAWRTRKNFDGLPAALAEKYPHLTLVRLRSPREARQWLDGVALAASHDRPEGVGS</sequence>
<dbReference type="PANTHER" id="PTHR37816:SF1">
    <property type="entry name" value="TOXIN"/>
    <property type="match status" value="1"/>
</dbReference>
<keyword evidence="1" id="KW-0808">Transferase</keyword>
<dbReference type="EMBL" id="RKHK01000001">
    <property type="protein sequence ID" value="ROR72866.1"/>
    <property type="molecule type" value="Genomic_DNA"/>
</dbReference>
<dbReference type="InterPro" id="IPR052922">
    <property type="entry name" value="Cytidylate_Kinase-2"/>
</dbReference>
<dbReference type="PANTHER" id="PTHR37816">
    <property type="entry name" value="YALI0E33011P"/>
    <property type="match status" value="1"/>
</dbReference>
<gene>
    <name evidence="1" type="ORF">EDD31_1227</name>
</gene>
<dbReference type="Gene3D" id="3.40.50.300">
    <property type="entry name" value="P-loop containing nucleotide triphosphate hydrolases"/>
    <property type="match status" value="1"/>
</dbReference>
<keyword evidence="1" id="KW-0418">Kinase</keyword>
<dbReference type="OrthoDB" id="3199600at2"/>
<accession>A0A3N2BC82</accession>
<dbReference type="RefSeq" id="WP_123303373.1">
    <property type="nucleotide sequence ID" value="NZ_RKHK01000001.1"/>
</dbReference>
<name>A0A3N2BC82_9MICO</name>